<dbReference type="AlphaFoldDB" id="G4TM66"/>
<comment type="function">
    <text evidence="1">Component of the general transcription and DNA repair factor IIH (TFIIH) core complex, which is involved in general and transcription-coupled nucleotide excision repair (NER) of damaged DNA and, when complexed to TFIIK, in RNA transcription by RNA polymerase II. In NER, TFIIH acts by opening DNA around the lesion to allow the excision of the damaged oligonucleotide and its replacement by a new DNA fragment. In transcription, TFIIH has an essential role in transcription initiation. When the pre-initiation complex (PIC) has been established, TFIIH is required for promoter opening and promoter escape. Phosphorylation of the C-terminal tail (CTD) of the largest subunit of RNA polymerase II by the kinase module TFIIK controls the initiation of transcription.</text>
</comment>
<comment type="function">
    <text evidence="9">Component of the general transcription and DNA repair factor IIH (TFIIH) core complex which is involved in general and transcription-coupled nucleotide excision repair (NER) of damaged DNA.</text>
</comment>
<dbReference type="GO" id="GO:0000439">
    <property type="term" value="C:transcription factor TFIIH core complex"/>
    <property type="evidence" value="ECO:0007669"/>
    <property type="project" value="InterPro"/>
</dbReference>
<sequence length="462" mass="52524">MSKKQENPTTHALIDFLHSQTPTTLQRLYTRPSACLAIIRLLSPLERQLVMSLLWLEGPVETQSITNWITLEGRSAYEHALKSLAKLQILPNSKEQILLQASFKSGLRNGLTGSGQVASFGALVEPDNDMGTLPTEMLDNYAVERWDTILHFMVTSGTEQASARPSEGVLYLLEHSGLMSNEHGRRIITSAGFQFLLQSPHAQLWEFILSYLRMMAEREDMDMVDILGFFFMLSMTQPGQHYSTHTLSPTQLIMVSDLRDFGLVYFPSDTTTSFQPTRFATTLTSYTSSFSDHDLTIENGADLSQEFVVLETNYHVYAYTNNPLQIAVLNLFVSFKARFPNMIMGSLTRDSVKKALVNGITADQILSYLVTHAHPQMRKNNPIIPVTVQDQIRLWELERHRVKGQDGYLYKEFASMNDYEVVVQYARELGVVLWENASRRMFFADAAGRVHIRSYIERRTAL</sequence>
<evidence type="ECO:0000256" key="7">
    <source>
        <dbReference type="ARBA" id="ARBA00023204"/>
    </source>
</evidence>
<evidence type="ECO:0000256" key="8">
    <source>
        <dbReference type="ARBA" id="ARBA00023242"/>
    </source>
</evidence>
<keyword evidence="6 9" id="KW-0804">Transcription</keyword>
<dbReference type="EMBL" id="CAFZ01000162">
    <property type="protein sequence ID" value="CCA72408.1"/>
    <property type="molecule type" value="Genomic_DNA"/>
</dbReference>
<evidence type="ECO:0000256" key="6">
    <source>
        <dbReference type="ARBA" id="ARBA00023163"/>
    </source>
</evidence>
<evidence type="ECO:0000256" key="3">
    <source>
        <dbReference type="ARBA" id="ARBA00007132"/>
    </source>
</evidence>
<proteinExistence type="inferred from homology"/>
<dbReference type="InterPro" id="IPR004598">
    <property type="entry name" value="TFIIH_p52/Tfb2"/>
</dbReference>
<dbReference type="GO" id="GO:0001671">
    <property type="term" value="F:ATPase activator activity"/>
    <property type="evidence" value="ECO:0007669"/>
    <property type="project" value="InterPro"/>
</dbReference>
<dbReference type="GO" id="GO:0005675">
    <property type="term" value="C:transcription factor TFIIH holo complex"/>
    <property type="evidence" value="ECO:0007669"/>
    <property type="project" value="TreeGrafter"/>
</dbReference>
<dbReference type="InParanoid" id="G4TM66"/>
<dbReference type="STRING" id="1109443.G4TM66"/>
<organism evidence="11 12">
    <name type="scientific">Serendipita indica (strain DSM 11827)</name>
    <name type="common">Root endophyte fungus</name>
    <name type="synonym">Piriformospora indica</name>
    <dbReference type="NCBI Taxonomy" id="1109443"/>
    <lineage>
        <taxon>Eukaryota</taxon>
        <taxon>Fungi</taxon>
        <taxon>Dikarya</taxon>
        <taxon>Basidiomycota</taxon>
        <taxon>Agaricomycotina</taxon>
        <taxon>Agaricomycetes</taxon>
        <taxon>Sebacinales</taxon>
        <taxon>Serendipitaceae</taxon>
        <taxon>Serendipita</taxon>
    </lineage>
</organism>
<dbReference type="HOGENOM" id="CLU_027280_4_0_1"/>
<evidence type="ECO:0000256" key="1">
    <source>
        <dbReference type="ARBA" id="ARBA00002817"/>
    </source>
</evidence>
<evidence type="ECO:0000256" key="9">
    <source>
        <dbReference type="RuleBase" id="RU364024"/>
    </source>
</evidence>
<dbReference type="GO" id="GO:0003690">
    <property type="term" value="F:double-stranded DNA binding"/>
    <property type="evidence" value="ECO:0007669"/>
    <property type="project" value="TreeGrafter"/>
</dbReference>
<protein>
    <recommendedName>
        <fullName evidence="9">RNA polymerase II transcription factor B subunit 2</fullName>
    </recommendedName>
</protein>
<evidence type="ECO:0000256" key="2">
    <source>
        <dbReference type="ARBA" id="ARBA00004123"/>
    </source>
</evidence>
<keyword evidence="5 9" id="KW-0805">Transcription regulation</keyword>
<evidence type="ECO:0000313" key="11">
    <source>
        <dbReference type="EMBL" id="CCA72408.1"/>
    </source>
</evidence>
<comment type="caution">
    <text evidence="11">The sequence shown here is derived from an EMBL/GenBank/DDBJ whole genome shotgun (WGS) entry which is preliminary data.</text>
</comment>
<accession>G4TM66</accession>
<feature type="domain" description="Transcription factor Tfb2 C-terminal" evidence="10">
    <location>
        <begin position="390"/>
        <end position="456"/>
    </location>
</feature>
<dbReference type="PANTHER" id="PTHR13152">
    <property type="entry name" value="TFIIH, POLYPEPTIDE 4"/>
    <property type="match status" value="1"/>
</dbReference>
<dbReference type="Pfam" id="PF18307">
    <property type="entry name" value="Tfb2_C"/>
    <property type="match status" value="1"/>
</dbReference>
<dbReference type="Gene3D" id="3.30.70.2610">
    <property type="match status" value="1"/>
</dbReference>
<dbReference type="FunCoup" id="G4TM66">
    <property type="interactions" value="221"/>
</dbReference>
<comment type="subcellular location">
    <subcellularLocation>
        <location evidence="2 9">Nucleus</location>
    </subcellularLocation>
</comment>
<dbReference type="InterPro" id="IPR040662">
    <property type="entry name" value="Tfb2_C"/>
</dbReference>
<dbReference type="GO" id="GO:0006366">
    <property type="term" value="P:transcription by RNA polymerase II"/>
    <property type="evidence" value="ECO:0007669"/>
    <property type="project" value="UniProtKB-ARBA"/>
</dbReference>
<dbReference type="OrthoDB" id="364513at2759"/>
<dbReference type="PANTHER" id="PTHR13152:SF0">
    <property type="entry name" value="GENERAL TRANSCRIPTION FACTOR IIH SUBUNIT 4"/>
    <property type="match status" value="1"/>
</dbReference>
<keyword evidence="12" id="KW-1185">Reference proteome</keyword>
<keyword evidence="7 9" id="KW-0234">DNA repair</keyword>
<dbReference type="GO" id="GO:0006289">
    <property type="term" value="P:nucleotide-excision repair"/>
    <property type="evidence" value="ECO:0007669"/>
    <property type="project" value="InterPro"/>
</dbReference>
<dbReference type="eggNOG" id="KOG3471">
    <property type="taxonomic scope" value="Eukaryota"/>
</dbReference>
<dbReference type="FunFam" id="3.30.70.2610:FF:000001">
    <property type="entry name" value="General transcription factor IIH subunit 4"/>
    <property type="match status" value="1"/>
</dbReference>
<evidence type="ECO:0000256" key="5">
    <source>
        <dbReference type="ARBA" id="ARBA00023015"/>
    </source>
</evidence>
<dbReference type="Pfam" id="PF03849">
    <property type="entry name" value="Tfb2"/>
    <property type="match status" value="1"/>
</dbReference>
<dbReference type="Proteomes" id="UP000007148">
    <property type="component" value="Unassembled WGS sequence"/>
</dbReference>
<dbReference type="OMA" id="KGFIIIE"/>
<keyword evidence="4 9" id="KW-0227">DNA damage</keyword>
<evidence type="ECO:0000313" key="12">
    <source>
        <dbReference type="Proteomes" id="UP000007148"/>
    </source>
</evidence>
<gene>
    <name evidence="11" type="ORF">PIIN_06342</name>
</gene>
<name>G4TM66_SERID</name>
<dbReference type="NCBIfam" id="TIGR00625">
    <property type="entry name" value="tfb2"/>
    <property type="match status" value="1"/>
</dbReference>
<evidence type="ECO:0000259" key="10">
    <source>
        <dbReference type="Pfam" id="PF18307"/>
    </source>
</evidence>
<comment type="similarity">
    <text evidence="3 9">Belongs to the TFB2 family.</text>
</comment>
<evidence type="ECO:0000256" key="4">
    <source>
        <dbReference type="ARBA" id="ARBA00022763"/>
    </source>
</evidence>
<reference evidence="11 12" key="1">
    <citation type="journal article" date="2011" name="PLoS Pathog.">
        <title>Endophytic Life Strategies Decoded by Genome and Transcriptome Analyses of the Mutualistic Root Symbiont Piriformospora indica.</title>
        <authorList>
            <person name="Zuccaro A."/>
            <person name="Lahrmann U."/>
            <person name="Guldener U."/>
            <person name="Langen G."/>
            <person name="Pfiffi S."/>
            <person name="Biedenkopf D."/>
            <person name="Wong P."/>
            <person name="Samans B."/>
            <person name="Grimm C."/>
            <person name="Basiewicz M."/>
            <person name="Murat C."/>
            <person name="Martin F."/>
            <person name="Kogel K.H."/>
        </authorList>
    </citation>
    <scope>NUCLEOTIDE SEQUENCE [LARGE SCALE GENOMIC DNA]</scope>
    <source>
        <strain evidence="11 12">DSM 11827</strain>
    </source>
</reference>
<keyword evidence="8 9" id="KW-0539">Nucleus</keyword>